<evidence type="ECO:0000313" key="1">
    <source>
        <dbReference type="EMBL" id="TWI58710.1"/>
    </source>
</evidence>
<accession>A0A562QR81</accession>
<protein>
    <submittedName>
        <fullName evidence="1">Uncharacterized protein</fullName>
    </submittedName>
</protein>
<keyword evidence="2" id="KW-1185">Reference proteome</keyword>
<dbReference type="AlphaFoldDB" id="A0A562QR81"/>
<gene>
    <name evidence="1" type="ORF">IQ22_00421</name>
</gene>
<organism evidence="1 2">
    <name type="scientific">Pseudomonas duriflava</name>
    <dbReference type="NCBI Taxonomy" id="459528"/>
    <lineage>
        <taxon>Bacteria</taxon>
        <taxon>Pseudomonadati</taxon>
        <taxon>Pseudomonadota</taxon>
        <taxon>Gammaproteobacteria</taxon>
        <taxon>Pseudomonadales</taxon>
        <taxon>Pseudomonadaceae</taxon>
        <taxon>Pseudomonas</taxon>
    </lineage>
</organism>
<comment type="caution">
    <text evidence="1">The sequence shown here is derived from an EMBL/GenBank/DDBJ whole genome shotgun (WGS) entry which is preliminary data.</text>
</comment>
<name>A0A562QR81_9PSED</name>
<reference evidence="1 2" key="1">
    <citation type="journal article" date="2015" name="Stand. Genomic Sci.">
        <title>Genomic Encyclopedia of Bacterial and Archaeal Type Strains, Phase III: the genomes of soil and plant-associated and newly described type strains.</title>
        <authorList>
            <person name="Whitman W.B."/>
            <person name="Woyke T."/>
            <person name="Klenk H.P."/>
            <person name="Zhou Y."/>
            <person name="Lilburn T.G."/>
            <person name="Beck B.J."/>
            <person name="De Vos P."/>
            <person name="Vandamme P."/>
            <person name="Eisen J.A."/>
            <person name="Garrity G."/>
            <person name="Hugenholtz P."/>
            <person name="Kyrpides N.C."/>
        </authorList>
    </citation>
    <scope>NUCLEOTIDE SEQUENCE [LARGE SCALE GENOMIC DNA]</scope>
    <source>
        <strain evidence="1 2">CGMCC 1.6858</strain>
    </source>
</reference>
<proteinExistence type="predicted"/>
<sequence length="39" mass="4045">MSLGLIVSTGPTTADHARPVITISKVPLAGSTIDKYGYL</sequence>
<dbReference type="Proteomes" id="UP000316905">
    <property type="component" value="Unassembled WGS sequence"/>
</dbReference>
<dbReference type="EMBL" id="VLKY01000001">
    <property type="protein sequence ID" value="TWI58710.1"/>
    <property type="molecule type" value="Genomic_DNA"/>
</dbReference>
<evidence type="ECO:0000313" key="2">
    <source>
        <dbReference type="Proteomes" id="UP000316905"/>
    </source>
</evidence>